<keyword evidence="3" id="KW-0805">Transcription regulation</keyword>
<accession>A0A1L9TG56</accession>
<gene>
    <name evidence="8" type="ORF">ASPSYDRAFT_32409</name>
</gene>
<dbReference type="CDD" id="cd00067">
    <property type="entry name" value="GAL4"/>
    <property type="match status" value="1"/>
</dbReference>
<dbReference type="Proteomes" id="UP000184356">
    <property type="component" value="Unassembled WGS sequence"/>
</dbReference>
<dbReference type="PANTHER" id="PTHR36206">
    <property type="entry name" value="ASPERCRYPTIN BIOSYNTHESIS CLUSTER-SPECIFIC TRANSCRIPTION REGULATOR ATNN-RELATED"/>
    <property type="match status" value="1"/>
</dbReference>
<feature type="domain" description="Zn(2)-C6 fungal-type" evidence="7">
    <location>
        <begin position="16"/>
        <end position="44"/>
    </location>
</feature>
<keyword evidence="4" id="KW-0238">DNA-binding</keyword>
<dbReference type="PROSITE" id="PS50048">
    <property type="entry name" value="ZN2_CY6_FUNGAL_2"/>
    <property type="match status" value="1"/>
</dbReference>
<dbReference type="InterPro" id="IPR036864">
    <property type="entry name" value="Zn2-C6_fun-type_DNA-bd_sf"/>
</dbReference>
<sequence length="522" mass="58869">MASPSDRVPTARSRNGCITCKTRRVKCDETRPTCRRCENAGRTCDGYGDGLDSGSPGGASSNSLRVVQHVPGISKPTRMWKTPQSPDLISDDEYRSLEFFHQNTTQAFTADIGVLLLRVAYHQPILRSIAVALGSLHRSFVLHGRGPLANSTDAQFMLLHYNRAIRELVSIQPETAQRDETFLIACIFFFCFECLRGEYKNAVRHATSGLKILKQQQALPRGDSILPPEAITLPFCILETQVLELKGEEALDVELHPAMLSSFTHPSISPLSPSSDANEMLKAFQLFCNRFTRFEAACGVLSQNRNNRAFEFQRQVQQIEEGYLRIRGDLENWLHIFEVWLDSCQNREDPTVMIMKVWRLLMRVFLELHWPPPEHSWDKYVPVFAAINSLAADILQGPPRPLQHSNTRPTMFTFSLSLGIVTPLFICATRCRLSSIRHRAINLLLHSRRREGLWDAELAGRIAERIVSLEESAAGMRPGSEYSPGDIDVSARFGSLSPYFTERKQAEIGYSRMQVSCGDPTE</sequence>
<evidence type="ECO:0000259" key="7">
    <source>
        <dbReference type="PROSITE" id="PS50048"/>
    </source>
</evidence>
<dbReference type="InterPro" id="IPR001138">
    <property type="entry name" value="Zn2Cys6_DnaBD"/>
</dbReference>
<dbReference type="InterPro" id="IPR052360">
    <property type="entry name" value="Transcr_Regulatory_Proteins"/>
</dbReference>
<dbReference type="SMART" id="SM00066">
    <property type="entry name" value="GAL4"/>
    <property type="match status" value="1"/>
</dbReference>
<evidence type="ECO:0000256" key="3">
    <source>
        <dbReference type="ARBA" id="ARBA00023015"/>
    </source>
</evidence>
<dbReference type="RefSeq" id="XP_040702167.1">
    <property type="nucleotide sequence ID" value="XM_040844978.1"/>
</dbReference>
<evidence type="ECO:0000256" key="2">
    <source>
        <dbReference type="ARBA" id="ARBA00022833"/>
    </source>
</evidence>
<evidence type="ECO:0000256" key="1">
    <source>
        <dbReference type="ARBA" id="ARBA00022723"/>
    </source>
</evidence>
<dbReference type="VEuPathDB" id="FungiDB:ASPSYDRAFT_32409"/>
<dbReference type="GO" id="GO:0000981">
    <property type="term" value="F:DNA-binding transcription factor activity, RNA polymerase II-specific"/>
    <property type="evidence" value="ECO:0007669"/>
    <property type="project" value="InterPro"/>
</dbReference>
<proteinExistence type="predicted"/>
<keyword evidence="6" id="KW-0539">Nucleus</keyword>
<evidence type="ECO:0000256" key="4">
    <source>
        <dbReference type="ARBA" id="ARBA00023125"/>
    </source>
</evidence>
<protein>
    <recommendedName>
        <fullName evidence="7">Zn(2)-C6 fungal-type domain-containing protein</fullName>
    </recommendedName>
</protein>
<keyword evidence="2" id="KW-0862">Zinc</keyword>
<evidence type="ECO:0000313" key="8">
    <source>
        <dbReference type="EMBL" id="OJJ58361.1"/>
    </source>
</evidence>
<name>A0A1L9TG56_9EURO</name>
<evidence type="ECO:0000256" key="6">
    <source>
        <dbReference type="ARBA" id="ARBA00023242"/>
    </source>
</evidence>
<dbReference type="STRING" id="1036612.A0A1L9TG56"/>
<evidence type="ECO:0000313" key="9">
    <source>
        <dbReference type="Proteomes" id="UP000184356"/>
    </source>
</evidence>
<dbReference type="PANTHER" id="PTHR36206:SF12">
    <property type="entry name" value="ASPERCRYPTIN BIOSYNTHESIS CLUSTER-SPECIFIC TRANSCRIPTION REGULATOR ATNN-RELATED"/>
    <property type="match status" value="1"/>
</dbReference>
<dbReference type="Gene3D" id="4.10.240.10">
    <property type="entry name" value="Zn(2)-C6 fungal-type DNA-binding domain"/>
    <property type="match status" value="1"/>
</dbReference>
<dbReference type="GeneID" id="63761051"/>
<keyword evidence="5" id="KW-0804">Transcription</keyword>
<dbReference type="EMBL" id="KV878587">
    <property type="protein sequence ID" value="OJJ58361.1"/>
    <property type="molecule type" value="Genomic_DNA"/>
</dbReference>
<dbReference type="SUPFAM" id="SSF57701">
    <property type="entry name" value="Zn2/Cys6 DNA-binding domain"/>
    <property type="match status" value="1"/>
</dbReference>
<dbReference type="PROSITE" id="PS00463">
    <property type="entry name" value="ZN2_CY6_FUNGAL_1"/>
    <property type="match status" value="1"/>
</dbReference>
<dbReference type="OrthoDB" id="2593732at2759"/>
<keyword evidence="9" id="KW-1185">Reference proteome</keyword>
<evidence type="ECO:0000256" key="5">
    <source>
        <dbReference type="ARBA" id="ARBA00023163"/>
    </source>
</evidence>
<dbReference type="GO" id="GO:0003677">
    <property type="term" value="F:DNA binding"/>
    <property type="evidence" value="ECO:0007669"/>
    <property type="project" value="UniProtKB-KW"/>
</dbReference>
<dbReference type="Pfam" id="PF00172">
    <property type="entry name" value="Zn_clus"/>
    <property type="match status" value="1"/>
</dbReference>
<dbReference type="AlphaFoldDB" id="A0A1L9TG56"/>
<dbReference type="GO" id="GO:0008270">
    <property type="term" value="F:zinc ion binding"/>
    <property type="evidence" value="ECO:0007669"/>
    <property type="project" value="InterPro"/>
</dbReference>
<keyword evidence="1" id="KW-0479">Metal-binding</keyword>
<reference evidence="9" key="1">
    <citation type="journal article" date="2017" name="Genome Biol.">
        <title>Comparative genomics reveals high biological diversity and specific adaptations in the industrially and medically important fungal genus Aspergillus.</title>
        <authorList>
            <person name="de Vries R.P."/>
            <person name="Riley R."/>
            <person name="Wiebenga A."/>
            <person name="Aguilar-Osorio G."/>
            <person name="Amillis S."/>
            <person name="Uchima C.A."/>
            <person name="Anderluh G."/>
            <person name="Asadollahi M."/>
            <person name="Askin M."/>
            <person name="Barry K."/>
            <person name="Battaglia E."/>
            <person name="Bayram O."/>
            <person name="Benocci T."/>
            <person name="Braus-Stromeyer S.A."/>
            <person name="Caldana C."/>
            <person name="Canovas D."/>
            <person name="Cerqueira G.C."/>
            <person name="Chen F."/>
            <person name="Chen W."/>
            <person name="Choi C."/>
            <person name="Clum A."/>
            <person name="Dos Santos R.A."/>
            <person name="Damasio A.R."/>
            <person name="Diallinas G."/>
            <person name="Emri T."/>
            <person name="Fekete E."/>
            <person name="Flipphi M."/>
            <person name="Freyberg S."/>
            <person name="Gallo A."/>
            <person name="Gournas C."/>
            <person name="Habgood R."/>
            <person name="Hainaut M."/>
            <person name="Harispe M.L."/>
            <person name="Henrissat B."/>
            <person name="Hilden K.S."/>
            <person name="Hope R."/>
            <person name="Hossain A."/>
            <person name="Karabika E."/>
            <person name="Karaffa L."/>
            <person name="Karanyi Z."/>
            <person name="Krasevec N."/>
            <person name="Kuo A."/>
            <person name="Kusch H."/>
            <person name="LaButti K."/>
            <person name="Lagendijk E.L."/>
            <person name="Lapidus A."/>
            <person name="Levasseur A."/>
            <person name="Lindquist E."/>
            <person name="Lipzen A."/>
            <person name="Logrieco A.F."/>
            <person name="MacCabe A."/>
            <person name="Maekelae M.R."/>
            <person name="Malavazi I."/>
            <person name="Melin P."/>
            <person name="Meyer V."/>
            <person name="Mielnichuk N."/>
            <person name="Miskei M."/>
            <person name="Molnar A.P."/>
            <person name="Mule G."/>
            <person name="Ngan C.Y."/>
            <person name="Orejas M."/>
            <person name="Orosz E."/>
            <person name="Ouedraogo J.P."/>
            <person name="Overkamp K.M."/>
            <person name="Park H.-S."/>
            <person name="Perrone G."/>
            <person name="Piumi F."/>
            <person name="Punt P.J."/>
            <person name="Ram A.F."/>
            <person name="Ramon A."/>
            <person name="Rauscher S."/>
            <person name="Record E."/>
            <person name="Riano-Pachon D.M."/>
            <person name="Robert V."/>
            <person name="Roehrig J."/>
            <person name="Ruller R."/>
            <person name="Salamov A."/>
            <person name="Salih N.S."/>
            <person name="Samson R.A."/>
            <person name="Sandor E."/>
            <person name="Sanguinetti M."/>
            <person name="Schuetze T."/>
            <person name="Sepcic K."/>
            <person name="Shelest E."/>
            <person name="Sherlock G."/>
            <person name="Sophianopoulou V."/>
            <person name="Squina F.M."/>
            <person name="Sun H."/>
            <person name="Susca A."/>
            <person name="Todd R.B."/>
            <person name="Tsang A."/>
            <person name="Unkles S.E."/>
            <person name="van de Wiele N."/>
            <person name="van Rossen-Uffink D."/>
            <person name="Oliveira J.V."/>
            <person name="Vesth T.C."/>
            <person name="Visser J."/>
            <person name="Yu J.-H."/>
            <person name="Zhou M."/>
            <person name="Andersen M.R."/>
            <person name="Archer D.B."/>
            <person name="Baker S.E."/>
            <person name="Benoit I."/>
            <person name="Brakhage A.A."/>
            <person name="Braus G.H."/>
            <person name="Fischer R."/>
            <person name="Frisvad J.C."/>
            <person name="Goldman G.H."/>
            <person name="Houbraken J."/>
            <person name="Oakley B."/>
            <person name="Pocsi I."/>
            <person name="Scazzocchio C."/>
            <person name="Seiboth B."/>
            <person name="vanKuyk P.A."/>
            <person name="Wortman J."/>
            <person name="Dyer P.S."/>
            <person name="Grigoriev I.V."/>
        </authorList>
    </citation>
    <scope>NUCLEOTIDE SEQUENCE [LARGE SCALE GENOMIC DNA]</scope>
    <source>
        <strain evidence="9">CBS 593.65</strain>
    </source>
</reference>
<organism evidence="8 9">
    <name type="scientific">Aspergillus sydowii CBS 593.65</name>
    <dbReference type="NCBI Taxonomy" id="1036612"/>
    <lineage>
        <taxon>Eukaryota</taxon>
        <taxon>Fungi</taxon>
        <taxon>Dikarya</taxon>
        <taxon>Ascomycota</taxon>
        <taxon>Pezizomycotina</taxon>
        <taxon>Eurotiomycetes</taxon>
        <taxon>Eurotiomycetidae</taxon>
        <taxon>Eurotiales</taxon>
        <taxon>Aspergillaceae</taxon>
        <taxon>Aspergillus</taxon>
        <taxon>Aspergillus subgen. Nidulantes</taxon>
    </lineage>
</organism>